<dbReference type="AlphaFoldDB" id="A0ABD0LFZ1"/>
<name>A0ABD0LFZ1_9CAEN</name>
<dbReference type="EMBL" id="JACVVK020000053">
    <property type="protein sequence ID" value="KAK7498106.1"/>
    <property type="molecule type" value="Genomic_DNA"/>
</dbReference>
<keyword evidence="2" id="KW-1185">Reference proteome</keyword>
<reference evidence="1 2" key="1">
    <citation type="journal article" date="2023" name="Sci. Data">
        <title>Genome assembly of the Korean intertidal mud-creeper Batillaria attramentaria.</title>
        <authorList>
            <person name="Patra A.K."/>
            <person name="Ho P.T."/>
            <person name="Jun S."/>
            <person name="Lee S.J."/>
            <person name="Kim Y."/>
            <person name="Won Y.J."/>
        </authorList>
    </citation>
    <scope>NUCLEOTIDE SEQUENCE [LARGE SCALE GENOMIC DNA]</scope>
    <source>
        <strain evidence="1">Wonlab-2016</strain>
    </source>
</reference>
<protein>
    <submittedName>
        <fullName evidence="1">Uncharacterized protein</fullName>
    </submittedName>
</protein>
<comment type="caution">
    <text evidence="1">The sequence shown here is derived from an EMBL/GenBank/DDBJ whole genome shotgun (WGS) entry which is preliminary data.</text>
</comment>
<dbReference type="Proteomes" id="UP001519460">
    <property type="component" value="Unassembled WGS sequence"/>
</dbReference>
<accession>A0ABD0LFZ1</accession>
<sequence length="106" mass="12130">MADNFCKIFTGNITNDVRFETGCSGFGNKKEAGRRQKTNCFRRPQMVFKTQPQETLHADPTQATVRQHLEFTPFTGNTSLPIQTISKWSVQPVEVEMPDIAQYFNQ</sequence>
<evidence type="ECO:0000313" key="1">
    <source>
        <dbReference type="EMBL" id="KAK7498106.1"/>
    </source>
</evidence>
<proteinExistence type="predicted"/>
<evidence type="ECO:0000313" key="2">
    <source>
        <dbReference type="Proteomes" id="UP001519460"/>
    </source>
</evidence>
<organism evidence="1 2">
    <name type="scientific">Batillaria attramentaria</name>
    <dbReference type="NCBI Taxonomy" id="370345"/>
    <lineage>
        <taxon>Eukaryota</taxon>
        <taxon>Metazoa</taxon>
        <taxon>Spiralia</taxon>
        <taxon>Lophotrochozoa</taxon>
        <taxon>Mollusca</taxon>
        <taxon>Gastropoda</taxon>
        <taxon>Caenogastropoda</taxon>
        <taxon>Sorbeoconcha</taxon>
        <taxon>Cerithioidea</taxon>
        <taxon>Batillariidae</taxon>
        <taxon>Batillaria</taxon>
    </lineage>
</organism>
<gene>
    <name evidence="1" type="ORF">BaRGS_00010694</name>
</gene>